<dbReference type="AlphaFoldDB" id="A0A177N0W6"/>
<protein>
    <submittedName>
        <fullName evidence="6">Erythromycin biosynthesis sensory transduction protein eryC1</fullName>
    </submittedName>
</protein>
<comment type="caution">
    <text evidence="6">The sequence shown here is derived from an EMBL/GenBank/DDBJ whole genome shotgun (WGS) entry which is preliminary data.</text>
</comment>
<dbReference type="Proteomes" id="UP000077628">
    <property type="component" value="Unassembled WGS sequence"/>
</dbReference>
<name>A0A177N0W6_9GAMM</name>
<dbReference type="CDD" id="cd00616">
    <property type="entry name" value="AHBA_syn"/>
    <property type="match status" value="1"/>
</dbReference>
<dbReference type="RefSeq" id="WP_064031732.1">
    <property type="nucleotide sequence ID" value="NZ_LUUK01000230.1"/>
</dbReference>
<dbReference type="PANTHER" id="PTHR30244">
    <property type="entry name" value="TRANSAMINASE"/>
    <property type="match status" value="1"/>
</dbReference>
<dbReference type="STRING" id="702114.A1355_15940"/>
<dbReference type="GO" id="GO:0000271">
    <property type="term" value="P:polysaccharide biosynthetic process"/>
    <property type="evidence" value="ECO:0007669"/>
    <property type="project" value="TreeGrafter"/>
</dbReference>
<evidence type="ECO:0000256" key="4">
    <source>
        <dbReference type="PIRSR" id="PIRSR000390-2"/>
    </source>
</evidence>
<dbReference type="InterPro" id="IPR015422">
    <property type="entry name" value="PyrdxlP-dep_Trfase_small"/>
</dbReference>
<evidence type="ECO:0000313" key="7">
    <source>
        <dbReference type="Proteomes" id="UP000077628"/>
    </source>
</evidence>
<dbReference type="InterPro" id="IPR000653">
    <property type="entry name" value="DegT/StrS_aminotransferase"/>
</dbReference>
<feature type="active site" description="Proton acceptor" evidence="3">
    <location>
        <position position="185"/>
    </location>
</feature>
<evidence type="ECO:0000256" key="5">
    <source>
        <dbReference type="RuleBase" id="RU004508"/>
    </source>
</evidence>
<proteinExistence type="inferred from homology"/>
<reference evidence="7" key="1">
    <citation type="submission" date="2016-03" db="EMBL/GenBank/DDBJ databases">
        <authorList>
            <person name="Heylen K."/>
            <person name="De Vos P."/>
            <person name="Vekeman B."/>
        </authorList>
    </citation>
    <scope>NUCLEOTIDE SEQUENCE [LARGE SCALE GENOMIC DNA]</scope>
    <source>
        <strain evidence="7">R-45383</strain>
    </source>
</reference>
<evidence type="ECO:0000256" key="1">
    <source>
        <dbReference type="ARBA" id="ARBA00022898"/>
    </source>
</evidence>
<dbReference type="GO" id="GO:0030170">
    <property type="term" value="F:pyridoxal phosphate binding"/>
    <property type="evidence" value="ECO:0007669"/>
    <property type="project" value="UniProtKB-ARBA"/>
</dbReference>
<dbReference type="InterPro" id="IPR015424">
    <property type="entry name" value="PyrdxlP-dep_Trfase"/>
</dbReference>
<dbReference type="PIRSF" id="PIRSF000390">
    <property type="entry name" value="PLP_StrS"/>
    <property type="match status" value="1"/>
</dbReference>
<evidence type="ECO:0000256" key="3">
    <source>
        <dbReference type="PIRSR" id="PIRSR000390-1"/>
    </source>
</evidence>
<evidence type="ECO:0000313" key="6">
    <source>
        <dbReference type="EMBL" id="OAI11586.1"/>
    </source>
</evidence>
<accession>A0A177N0W6</accession>
<comment type="similarity">
    <text evidence="2 5">Belongs to the DegT/DnrJ/EryC1 family.</text>
</comment>
<keyword evidence="7" id="KW-1185">Reference proteome</keyword>
<organism evidence="6 7">
    <name type="scientific">Methylomonas koyamae</name>
    <dbReference type="NCBI Taxonomy" id="702114"/>
    <lineage>
        <taxon>Bacteria</taxon>
        <taxon>Pseudomonadati</taxon>
        <taxon>Pseudomonadota</taxon>
        <taxon>Gammaproteobacteria</taxon>
        <taxon>Methylococcales</taxon>
        <taxon>Methylococcaceae</taxon>
        <taxon>Methylomonas</taxon>
    </lineage>
</organism>
<dbReference type="SUPFAM" id="SSF53383">
    <property type="entry name" value="PLP-dependent transferases"/>
    <property type="match status" value="1"/>
</dbReference>
<gene>
    <name evidence="6" type="ORF">A1355_15940</name>
</gene>
<feature type="modified residue" description="N6-(pyridoxal phosphate)lysine" evidence="4">
    <location>
        <position position="185"/>
    </location>
</feature>
<dbReference type="GO" id="GO:0008483">
    <property type="term" value="F:transaminase activity"/>
    <property type="evidence" value="ECO:0007669"/>
    <property type="project" value="TreeGrafter"/>
</dbReference>
<evidence type="ECO:0000256" key="2">
    <source>
        <dbReference type="ARBA" id="ARBA00037999"/>
    </source>
</evidence>
<dbReference type="InterPro" id="IPR015421">
    <property type="entry name" value="PyrdxlP-dep_Trfase_major"/>
</dbReference>
<dbReference type="Pfam" id="PF01041">
    <property type="entry name" value="DegT_DnrJ_EryC1"/>
    <property type="match status" value="1"/>
</dbReference>
<sequence length="368" mass="40697">MIPFLDLKTPNLALQNELEQSFKRVLASGWFILGEEVERFEAEFASYCEAEHCVGVGNGLDALALALSAQGIGVGDEVIVPSNTFIATWLAVTRTGATIVPVEPDARTYNLDPSRIEAAVTSRTRAIIPVHLYGQVADMDAVMRIADKHQLFVLEDAAQAQGALYRGKKAGSMGHAAATSFYPGKNLGALGDAGAVVTSDRELAEKIRRLRNYGSSIKYQHDTLGQNSRLDELQAAFLRVKLKVLDENNRQRQEIARRYHVGFDSLIQRDSNLIRPFVPDWADPVWHLYVVLSPQRDAVQQHLQAAGIGTMIHYPIPPHRQACYPEFAEFSLPIAEKLAQECLSLPMWPGMLDTEVDTVIDAIAGFHH</sequence>
<dbReference type="Gene3D" id="3.40.640.10">
    <property type="entry name" value="Type I PLP-dependent aspartate aminotransferase-like (Major domain)"/>
    <property type="match status" value="1"/>
</dbReference>
<dbReference type="PANTHER" id="PTHR30244:SF36">
    <property type="entry name" value="3-OXO-GLUCOSE-6-PHOSPHATE:GLUTAMATE AMINOTRANSFERASE"/>
    <property type="match status" value="1"/>
</dbReference>
<keyword evidence="1 4" id="KW-0663">Pyridoxal phosphate</keyword>
<dbReference type="EMBL" id="LUUK01000230">
    <property type="protein sequence ID" value="OAI11586.1"/>
    <property type="molecule type" value="Genomic_DNA"/>
</dbReference>
<dbReference type="FunFam" id="3.40.640.10:FF:000089">
    <property type="entry name" value="Aminotransferase, DegT/DnrJ/EryC1/StrS family"/>
    <property type="match status" value="1"/>
</dbReference>
<dbReference type="Gene3D" id="3.90.1150.10">
    <property type="entry name" value="Aspartate Aminotransferase, domain 1"/>
    <property type="match status" value="1"/>
</dbReference>
<dbReference type="OrthoDB" id="9804264at2"/>